<dbReference type="AlphaFoldDB" id="A0A1B8XWE4"/>
<sequence>MSEPPALCNIKPTAHEHTILLIIISALFNLTELSLAGPRFRTCSQAPHFRHKAPRGCGPPVISSLLSFIAGYLLNMCTALCIQVVL</sequence>
<reference evidence="2" key="3">
    <citation type="submission" date="2016-05" db="EMBL/GenBank/DDBJ databases">
        <title>WGS assembly of Xenopus tropicalis.</title>
        <authorList>
            <person name="Sessions A."/>
            <person name="Jenkins J."/>
            <person name="Mitros T."/>
            <person name="Lyons J.T."/>
            <person name="Dichmann D.S."/>
            <person name="Robert J."/>
            <person name="Harland R.M."/>
            <person name="Rokhsar D.S."/>
        </authorList>
    </citation>
    <scope>NUCLEOTIDE SEQUENCE</scope>
    <source>
        <strain evidence="2">Nigerian</strain>
    </source>
</reference>
<keyword evidence="1" id="KW-0472">Membrane</keyword>
<accession>A0A1B8XWE4</accession>
<evidence type="ECO:0000313" key="2">
    <source>
        <dbReference type="EMBL" id="OCA14981.1"/>
    </source>
</evidence>
<reference evidence="2" key="2">
    <citation type="journal article" date="2010" name="Science">
        <title>The genome of the Western clawed frog Xenopus tropicalis.</title>
        <authorList>
            <person name="Hellsten U."/>
            <person name="Harland R.M."/>
            <person name="Gilchrist M.J."/>
            <person name="Hendrix D."/>
            <person name="Jurka J."/>
            <person name="Kapitonov V."/>
            <person name="Ovcharenko I."/>
            <person name="Putnam N.H."/>
            <person name="Shu S."/>
            <person name="Taher L."/>
            <person name="Blitz I.L."/>
            <person name="Blumberg B."/>
            <person name="Dichmann D.S."/>
            <person name="Dubchak I."/>
            <person name="Amaya E."/>
            <person name="Detter J.C."/>
            <person name="Fletcher R."/>
            <person name="Gerhard D.S."/>
            <person name="Goodstein D."/>
            <person name="Graves T."/>
            <person name="Grigoriev I.V."/>
            <person name="Grimwood J."/>
            <person name="Kawashima T."/>
            <person name="Lindquist E."/>
            <person name="Lucas S.M."/>
            <person name="Mead P.E."/>
            <person name="Mitros T."/>
            <person name="Ogino H."/>
            <person name="Ohta Y."/>
            <person name="Poliakov A.V."/>
            <person name="Pollet N."/>
            <person name="Robert J."/>
            <person name="Salamov A."/>
            <person name="Sater A.K."/>
            <person name="Schmutz J."/>
            <person name="Terry A."/>
            <person name="Vize P.D."/>
            <person name="Warren W.C."/>
            <person name="Wells D."/>
            <person name="Wills A."/>
            <person name="Wilson R.K."/>
            <person name="Zimmerman L.B."/>
            <person name="Zorn A.M."/>
            <person name="Grainger R."/>
            <person name="Grammer T."/>
            <person name="Khokha M.K."/>
            <person name="Richardson P.M."/>
            <person name="Rokhsar D.S."/>
        </authorList>
    </citation>
    <scope>NUCLEOTIDE SEQUENCE [LARGE SCALE GENOMIC DNA]</scope>
    <source>
        <strain evidence="2">Nigerian</strain>
    </source>
</reference>
<evidence type="ECO:0000256" key="1">
    <source>
        <dbReference type="SAM" id="Phobius"/>
    </source>
</evidence>
<protein>
    <submittedName>
        <fullName evidence="2">Uncharacterized protein</fullName>
    </submittedName>
</protein>
<organism evidence="2">
    <name type="scientific">Xenopus tropicalis</name>
    <name type="common">Western clawed frog</name>
    <name type="synonym">Silurana tropicalis</name>
    <dbReference type="NCBI Taxonomy" id="8364"/>
    <lineage>
        <taxon>Eukaryota</taxon>
        <taxon>Metazoa</taxon>
        <taxon>Chordata</taxon>
        <taxon>Craniata</taxon>
        <taxon>Vertebrata</taxon>
        <taxon>Euteleostomi</taxon>
        <taxon>Amphibia</taxon>
        <taxon>Batrachia</taxon>
        <taxon>Anura</taxon>
        <taxon>Pipoidea</taxon>
        <taxon>Pipidae</taxon>
        <taxon>Xenopodinae</taxon>
        <taxon>Xenopus</taxon>
        <taxon>Silurana</taxon>
    </lineage>
</organism>
<feature type="transmembrane region" description="Helical" evidence="1">
    <location>
        <begin position="19"/>
        <end position="40"/>
    </location>
</feature>
<keyword evidence="1" id="KW-0812">Transmembrane</keyword>
<name>A0A1B8XWE4_XENTR</name>
<reference evidence="2" key="1">
    <citation type="submission" date="2009-11" db="EMBL/GenBank/DDBJ databases">
        <authorList>
            <consortium name="US DOE Joint Genome Institute (JGI-PGF)"/>
            <person name="Ottilar R."/>
            <person name="Schmutz J."/>
            <person name="Salamov A."/>
            <person name="Cheng J.F."/>
            <person name="Lucas S."/>
            <person name="Pitluck S."/>
            <person name="Gundlach H."/>
            <person name="Guo Y."/>
            <person name="Haberer G."/>
            <person name="Nasrallah J."/>
            <person name="Mayer K.F.X."/>
            <person name="van de Peer Y."/>
            <person name="Weigel D."/>
            <person name="Grigoriev I.V."/>
        </authorList>
    </citation>
    <scope>NUCLEOTIDE SEQUENCE</scope>
    <source>
        <strain evidence="2">Nigerian</strain>
    </source>
</reference>
<dbReference type="EMBL" id="KV461037">
    <property type="protein sequence ID" value="OCA14981.1"/>
    <property type="molecule type" value="Genomic_DNA"/>
</dbReference>
<feature type="transmembrane region" description="Helical" evidence="1">
    <location>
        <begin position="61"/>
        <end position="85"/>
    </location>
</feature>
<proteinExistence type="predicted"/>
<keyword evidence="1" id="KW-1133">Transmembrane helix</keyword>
<gene>
    <name evidence="2" type="ORF">XENTR_v90030830mg</name>
</gene>